<dbReference type="KEGG" id="kbi:30204643"/>
<dbReference type="GO" id="GO:0000506">
    <property type="term" value="C:glycosylphosphatidylinositol-N-acetylglucosaminyltransferase (GPI-GnT) complex"/>
    <property type="evidence" value="ECO:0007669"/>
    <property type="project" value="InterPro"/>
</dbReference>
<dbReference type="InterPro" id="IPR044215">
    <property type="entry name" value="PIG-H"/>
</dbReference>
<dbReference type="GO" id="GO:0006506">
    <property type="term" value="P:GPI anchor biosynthetic process"/>
    <property type="evidence" value="ECO:0007669"/>
    <property type="project" value="UniProtKB-UniPathway"/>
</dbReference>
<dbReference type="PANTHER" id="PTHR15231">
    <property type="entry name" value="PHOSPHATIDYLINOSITOL N-ACETYLGLUCOSAMINYLTRANSFERASE SUBUNIT H"/>
    <property type="match status" value="1"/>
</dbReference>
<dbReference type="RefSeq" id="XP_019049825.1">
    <property type="nucleotide sequence ID" value="XM_019186947.1"/>
</dbReference>
<organism evidence="4">
    <name type="scientific">Kwoniella bestiolae CBS 10118</name>
    <dbReference type="NCBI Taxonomy" id="1296100"/>
    <lineage>
        <taxon>Eukaryota</taxon>
        <taxon>Fungi</taxon>
        <taxon>Dikarya</taxon>
        <taxon>Basidiomycota</taxon>
        <taxon>Agaricomycotina</taxon>
        <taxon>Tremellomycetes</taxon>
        <taxon>Tremellales</taxon>
        <taxon>Cryptococcaceae</taxon>
        <taxon>Kwoniella</taxon>
    </lineage>
</organism>
<evidence type="ECO:0000313" key="4">
    <source>
        <dbReference type="EMBL" id="OCF28755.1"/>
    </source>
</evidence>
<evidence type="ECO:0000256" key="1">
    <source>
        <dbReference type="ARBA" id="ARBA00004687"/>
    </source>
</evidence>
<dbReference type="VEuPathDB" id="FungiDB:I302_00244"/>
<reference evidence="5" key="4">
    <citation type="submission" date="2024-02" db="EMBL/GenBank/DDBJ databases">
        <title>Comparative genomics of Cryptococcus and Kwoniella reveals pathogenesis evolution and contrasting modes of karyotype evolution via chromosome fusion or intercentromeric recombination.</title>
        <authorList>
            <person name="Coelho M.A."/>
            <person name="David-Palma M."/>
            <person name="Shea T."/>
            <person name="Bowers K."/>
            <person name="McGinley-Smith S."/>
            <person name="Mohammad A.W."/>
            <person name="Gnirke A."/>
            <person name="Yurkov A.M."/>
            <person name="Nowrousian M."/>
            <person name="Sun S."/>
            <person name="Cuomo C.A."/>
            <person name="Heitman J."/>
        </authorList>
    </citation>
    <scope>NUCLEOTIDE SEQUENCE</scope>
    <source>
        <strain evidence="5">CBS 10118</strain>
    </source>
</reference>
<sequence>MDLIILPILIWVAWRFEIWTDVKAVLRAQAICSVWIILAICYMYSKCNTVLYESITPVPNLGIQLSTVRGLSFPLPSKRVLIPLKSSHNFIPLTEVSTVILNQALTGFSVKYYLGVVKTDGKGVVVAFNHIRPNFDVLREVYHGVRETMFNEYERITPKKNG</sequence>
<dbReference type="OrthoDB" id="6256716at2759"/>
<evidence type="ECO:0000313" key="6">
    <source>
        <dbReference type="Proteomes" id="UP000092730"/>
    </source>
</evidence>
<evidence type="ECO:0000259" key="3">
    <source>
        <dbReference type="Pfam" id="PF10181"/>
    </source>
</evidence>
<dbReference type="GeneID" id="30204643"/>
<gene>
    <name evidence="4" type="ORF">I302_00244</name>
    <name evidence="5" type="ORF">I302_101561</name>
</gene>
<reference evidence="4" key="3">
    <citation type="submission" date="2014-01" db="EMBL/GenBank/DDBJ databases">
        <title>Evolution of pathogenesis and genome organization in the Tremellales.</title>
        <authorList>
            <person name="Cuomo C."/>
            <person name="Litvintseva A."/>
            <person name="Heitman J."/>
            <person name="Chen Y."/>
            <person name="Sun S."/>
            <person name="Springer D."/>
            <person name="Dromer F."/>
            <person name="Young S."/>
            <person name="Zeng Q."/>
            <person name="Chapman S."/>
            <person name="Gujja S."/>
            <person name="Saif S."/>
            <person name="Birren B."/>
        </authorList>
    </citation>
    <scope>NUCLEOTIDE SEQUENCE</scope>
    <source>
        <strain evidence="4">CBS 10118</strain>
    </source>
</reference>
<dbReference type="STRING" id="1296100.A0A1B9GCK3"/>
<evidence type="ECO:0000313" key="5">
    <source>
        <dbReference type="EMBL" id="WVW79592.1"/>
    </source>
</evidence>
<evidence type="ECO:0000256" key="2">
    <source>
        <dbReference type="ARBA" id="ARBA00009610"/>
    </source>
</evidence>
<accession>A0A1B9GCK3</accession>
<dbReference type="InterPro" id="IPR019328">
    <property type="entry name" value="PIGH-H_dom"/>
</dbReference>
<protein>
    <recommendedName>
        <fullName evidence="3">Phosphatidylinositol N-acetylglucosaminyltransferase subunit H conserved domain-containing protein</fullName>
    </recommendedName>
</protein>
<name>A0A1B9GCK3_9TREE</name>
<dbReference type="Pfam" id="PF10181">
    <property type="entry name" value="PIG-H"/>
    <property type="match status" value="1"/>
</dbReference>
<feature type="domain" description="Phosphatidylinositol N-acetylglucosaminyltransferase subunit H conserved" evidence="3">
    <location>
        <begin position="54"/>
        <end position="128"/>
    </location>
</feature>
<dbReference type="EMBL" id="CP144541">
    <property type="protein sequence ID" value="WVW79592.1"/>
    <property type="molecule type" value="Genomic_DNA"/>
</dbReference>
<comment type="pathway">
    <text evidence="1">Glycolipid biosynthesis; glycosylphosphatidylinositol-anchor biosynthesis.</text>
</comment>
<comment type="similarity">
    <text evidence="2">Belongs to the PIGH family.</text>
</comment>
<dbReference type="Proteomes" id="UP000092730">
    <property type="component" value="Chromosome 1"/>
</dbReference>
<dbReference type="PANTHER" id="PTHR15231:SF1">
    <property type="entry name" value="PHOSPHATIDYLINOSITOL N-ACETYLGLUCOSAMINYLTRANSFERASE SUBUNIT H"/>
    <property type="match status" value="1"/>
</dbReference>
<keyword evidence="6" id="KW-1185">Reference proteome</keyword>
<dbReference type="AlphaFoldDB" id="A0A1B9GCK3"/>
<reference evidence="4" key="1">
    <citation type="submission" date="2013-07" db="EMBL/GenBank/DDBJ databases">
        <title>The Genome Sequence of Cryptococcus bestiolae CBS10118.</title>
        <authorList>
            <consortium name="The Broad Institute Genome Sequencing Platform"/>
            <person name="Cuomo C."/>
            <person name="Litvintseva A."/>
            <person name="Chen Y."/>
            <person name="Heitman J."/>
            <person name="Sun S."/>
            <person name="Springer D."/>
            <person name="Dromer F."/>
            <person name="Young S.K."/>
            <person name="Zeng Q."/>
            <person name="Gargeya S."/>
            <person name="Fitzgerald M."/>
            <person name="Abouelleil A."/>
            <person name="Alvarado L."/>
            <person name="Berlin A.M."/>
            <person name="Chapman S.B."/>
            <person name="Dewar J."/>
            <person name="Goldberg J."/>
            <person name="Griggs A."/>
            <person name="Gujja S."/>
            <person name="Hansen M."/>
            <person name="Howarth C."/>
            <person name="Imamovic A."/>
            <person name="Larimer J."/>
            <person name="McCowan C."/>
            <person name="Murphy C."/>
            <person name="Pearson M."/>
            <person name="Priest M."/>
            <person name="Roberts A."/>
            <person name="Saif S."/>
            <person name="Shea T."/>
            <person name="Sykes S."/>
            <person name="Wortman J."/>
            <person name="Nusbaum C."/>
            <person name="Birren B."/>
        </authorList>
    </citation>
    <scope>NUCLEOTIDE SEQUENCE [LARGE SCALE GENOMIC DNA]</scope>
    <source>
        <strain evidence="4">CBS 10118</strain>
    </source>
</reference>
<reference evidence="5" key="2">
    <citation type="submission" date="2013-07" db="EMBL/GenBank/DDBJ databases">
        <authorList>
            <consortium name="The Broad Institute Genome Sequencing Platform"/>
            <person name="Cuomo C."/>
            <person name="Litvintseva A."/>
            <person name="Chen Y."/>
            <person name="Heitman J."/>
            <person name="Sun S."/>
            <person name="Springer D."/>
            <person name="Dromer F."/>
            <person name="Young S.K."/>
            <person name="Zeng Q."/>
            <person name="Gargeya S."/>
            <person name="Fitzgerald M."/>
            <person name="Abouelleil A."/>
            <person name="Alvarado L."/>
            <person name="Berlin A.M."/>
            <person name="Chapman S.B."/>
            <person name="Dewar J."/>
            <person name="Goldberg J."/>
            <person name="Griggs A."/>
            <person name="Gujja S."/>
            <person name="Hansen M."/>
            <person name="Howarth C."/>
            <person name="Imamovic A."/>
            <person name="Larimer J."/>
            <person name="McCowan C."/>
            <person name="Murphy C."/>
            <person name="Pearson M."/>
            <person name="Priest M."/>
            <person name="Roberts A."/>
            <person name="Saif S."/>
            <person name="Shea T."/>
            <person name="Sykes S."/>
            <person name="Wortman J."/>
            <person name="Nusbaum C."/>
            <person name="Birren B."/>
        </authorList>
    </citation>
    <scope>NUCLEOTIDE SEQUENCE</scope>
    <source>
        <strain evidence="5">CBS 10118</strain>
    </source>
</reference>
<dbReference type="EMBL" id="KI894018">
    <property type="protein sequence ID" value="OCF28755.1"/>
    <property type="molecule type" value="Genomic_DNA"/>
</dbReference>
<dbReference type="UniPathway" id="UPA00196"/>
<proteinExistence type="inferred from homology"/>